<evidence type="ECO:0000256" key="1">
    <source>
        <dbReference type="ARBA" id="ARBA00022722"/>
    </source>
</evidence>
<name>A0A0F9IUT5_9ZZZZ</name>
<protein>
    <recommendedName>
        <fullName evidence="3">5'-3' exonuclease domain-containing protein</fullName>
    </recommendedName>
</protein>
<evidence type="ECO:0000313" key="4">
    <source>
        <dbReference type="EMBL" id="KKM23779.1"/>
    </source>
</evidence>
<gene>
    <name evidence="4" type="ORF">LCGC14_1611710</name>
</gene>
<feature type="domain" description="5'-3' exonuclease" evidence="3">
    <location>
        <begin position="3"/>
        <end position="260"/>
    </location>
</feature>
<dbReference type="InterPro" id="IPR020046">
    <property type="entry name" value="5-3_exonucl_a-hlix_arch_N"/>
</dbReference>
<dbReference type="EMBL" id="LAZR01013054">
    <property type="protein sequence ID" value="KKM23779.1"/>
    <property type="molecule type" value="Genomic_DNA"/>
</dbReference>
<dbReference type="Gene3D" id="1.10.150.20">
    <property type="entry name" value="5' to 3' exonuclease, C-terminal subdomain"/>
    <property type="match status" value="1"/>
</dbReference>
<proteinExistence type="predicted"/>
<dbReference type="GO" id="GO:0017108">
    <property type="term" value="F:5'-flap endonuclease activity"/>
    <property type="evidence" value="ECO:0007669"/>
    <property type="project" value="InterPro"/>
</dbReference>
<dbReference type="GO" id="GO:0033567">
    <property type="term" value="P:DNA replication, Okazaki fragment processing"/>
    <property type="evidence" value="ECO:0007669"/>
    <property type="project" value="InterPro"/>
</dbReference>
<keyword evidence="1" id="KW-0540">Nuclease</keyword>
<comment type="caution">
    <text evidence="4">The sequence shown here is derived from an EMBL/GenBank/DDBJ whole genome shotgun (WGS) entry which is preliminary data.</text>
</comment>
<dbReference type="InterPro" id="IPR002421">
    <property type="entry name" value="5-3_exonuclease"/>
</dbReference>
<dbReference type="Gene3D" id="3.40.50.1010">
    <property type="entry name" value="5'-nuclease"/>
    <property type="match status" value="1"/>
</dbReference>
<evidence type="ECO:0000259" key="3">
    <source>
        <dbReference type="SMART" id="SM00475"/>
    </source>
</evidence>
<reference evidence="4" key="1">
    <citation type="journal article" date="2015" name="Nature">
        <title>Complex archaea that bridge the gap between prokaryotes and eukaryotes.</title>
        <authorList>
            <person name="Spang A."/>
            <person name="Saw J.H."/>
            <person name="Jorgensen S.L."/>
            <person name="Zaremba-Niedzwiedzka K."/>
            <person name="Martijn J."/>
            <person name="Lind A.E."/>
            <person name="van Eijk R."/>
            <person name="Schleper C."/>
            <person name="Guy L."/>
            <person name="Ettema T.J."/>
        </authorList>
    </citation>
    <scope>NUCLEOTIDE SEQUENCE</scope>
</reference>
<dbReference type="InterPro" id="IPR029060">
    <property type="entry name" value="PIN-like_dom_sf"/>
</dbReference>
<dbReference type="GO" id="GO:0008409">
    <property type="term" value="F:5'-3' exonuclease activity"/>
    <property type="evidence" value="ECO:0007669"/>
    <property type="project" value="InterPro"/>
</dbReference>
<organism evidence="4">
    <name type="scientific">marine sediment metagenome</name>
    <dbReference type="NCBI Taxonomy" id="412755"/>
    <lineage>
        <taxon>unclassified sequences</taxon>
        <taxon>metagenomes</taxon>
        <taxon>ecological metagenomes</taxon>
    </lineage>
</organism>
<dbReference type="InterPro" id="IPR038969">
    <property type="entry name" value="FEN"/>
</dbReference>
<dbReference type="PANTHER" id="PTHR42646:SF2">
    <property type="entry name" value="5'-3' EXONUCLEASE FAMILY PROTEIN"/>
    <property type="match status" value="1"/>
</dbReference>
<dbReference type="SMART" id="SM00475">
    <property type="entry name" value="53EXOc"/>
    <property type="match status" value="1"/>
</dbReference>
<dbReference type="SUPFAM" id="SSF47807">
    <property type="entry name" value="5' to 3' exonuclease, C-terminal subdomain"/>
    <property type="match status" value="1"/>
</dbReference>
<dbReference type="SUPFAM" id="SSF88723">
    <property type="entry name" value="PIN domain-like"/>
    <property type="match status" value="1"/>
</dbReference>
<keyword evidence="2" id="KW-0378">Hydrolase</keyword>
<dbReference type="CDD" id="cd09859">
    <property type="entry name" value="PIN_53EXO"/>
    <property type="match status" value="1"/>
</dbReference>
<dbReference type="Pfam" id="PF02739">
    <property type="entry name" value="5_3_exonuc_N"/>
    <property type="match status" value="1"/>
</dbReference>
<accession>A0A0F9IUT5</accession>
<dbReference type="PANTHER" id="PTHR42646">
    <property type="entry name" value="FLAP ENDONUCLEASE XNI"/>
    <property type="match status" value="1"/>
</dbReference>
<dbReference type="GO" id="GO:0003677">
    <property type="term" value="F:DNA binding"/>
    <property type="evidence" value="ECO:0007669"/>
    <property type="project" value="InterPro"/>
</dbReference>
<sequence length="326" mass="36951">MTTPLVIDANSLIKRMIMSSALDDLKAGGVFTGGVYGMLNSLRAFLDTPEGHFCGPIIALFDDGIPPRRLELLPDYKSGRAERKKLLTDEEKKRAFEQMGIARKMLDLLGVLCLSYEDREADDAVGAVCRVFIEKKITPLVMTGDRDLWQMVWRGARVYDLNKKRFIDDDNFLEVAGVESSTYLLYKALVGDPSDSIVGCQGCGPKRAQALLMEATENVAVFERLNPWQQLATLKEMIEKRKKRKKFEEALLDYYQYLRKVLEAIDLWTSFGGLKALRKRLKENRPTVRKMDFLRLCKKLNFQSVLGAPDKYARPFTTAAMSAQIG</sequence>
<evidence type="ECO:0000256" key="2">
    <source>
        <dbReference type="ARBA" id="ARBA00022801"/>
    </source>
</evidence>
<dbReference type="AlphaFoldDB" id="A0A0F9IUT5"/>
<dbReference type="InterPro" id="IPR036279">
    <property type="entry name" value="5-3_exonuclease_C_sf"/>
</dbReference>